<dbReference type="EMBL" id="JJMU01000032">
    <property type="protein sequence ID" value="KGE14052.1"/>
    <property type="molecule type" value="Genomic_DNA"/>
</dbReference>
<dbReference type="RefSeq" id="WP_037499047.1">
    <property type="nucleotide sequence ID" value="NZ_JJMU01000032.1"/>
</dbReference>
<proteinExistence type="predicted"/>
<feature type="domain" description="Outer membrane protein beta-barrel" evidence="1">
    <location>
        <begin position="19"/>
        <end position="174"/>
    </location>
</feature>
<organism evidence="2 3">
    <name type="scientific">Sphingobacterium deserti</name>
    <dbReference type="NCBI Taxonomy" id="1229276"/>
    <lineage>
        <taxon>Bacteria</taxon>
        <taxon>Pseudomonadati</taxon>
        <taxon>Bacteroidota</taxon>
        <taxon>Sphingobacteriia</taxon>
        <taxon>Sphingobacteriales</taxon>
        <taxon>Sphingobacteriaceae</taxon>
        <taxon>Sphingobacterium</taxon>
    </lineage>
</organism>
<dbReference type="Proteomes" id="UP000031802">
    <property type="component" value="Unassembled WGS sequence"/>
</dbReference>
<evidence type="ECO:0000313" key="2">
    <source>
        <dbReference type="EMBL" id="KGE14052.1"/>
    </source>
</evidence>
<dbReference type="AlphaFoldDB" id="A0A0B8T0G9"/>
<dbReference type="InterPro" id="IPR025665">
    <property type="entry name" value="Beta-barrel_OMP_2"/>
</dbReference>
<name>A0A0B8T0G9_9SPHI</name>
<dbReference type="STRING" id="1229276.DI53_2246"/>
<evidence type="ECO:0000313" key="3">
    <source>
        <dbReference type="Proteomes" id="UP000031802"/>
    </source>
</evidence>
<gene>
    <name evidence="2" type="ORF">DI53_2246</name>
</gene>
<dbReference type="Pfam" id="PF13568">
    <property type="entry name" value="OMP_b-brl_2"/>
    <property type="match status" value="1"/>
</dbReference>
<protein>
    <recommendedName>
        <fullName evidence="1">Outer membrane protein beta-barrel domain-containing protein</fullName>
    </recommendedName>
</protein>
<keyword evidence="3" id="KW-1185">Reference proteome</keyword>
<dbReference type="eggNOG" id="COG3637">
    <property type="taxonomic scope" value="Bacteria"/>
</dbReference>
<dbReference type="PATRIC" id="fig|1229276.3.peg.2309"/>
<accession>A0A0B8T0G9</accession>
<comment type="caution">
    <text evidence="2">The sequence shown here is derived from an EMBL/GenBank/DDBJ whole genome shotgun (WGS) entry which is preliminary data.</text>
</comment>
<reference evidence="2 3" key="2">
    <citation type="journal article" date="2015" name="PLoS ONE">
        <title>Whole-Genome Optical Mapping and Finished Genome Sequence of Sphingobacterium deserti sp. nov., a New Species Isolated from the Western Desert of China.</title>
        <authorList>
            <person name="Teng C."/>
            <person name="Zhou Z."/>
            <person name="Molnar I."/>
            <person name="Li X."/>
            <person name="Tang R."/>
            <person name="Chen M."/>
            <person name="Wang L."/>
            <person name="Su S."/>
            <person name="Zhang W."/>
            <person name="Lin M."/>
        </authorList>
    </citation>
    <scope>NUCLEOTIDE SEQUENCE [LARGE SCALE GENOMIC DNA]</scope>
    <source>
        <strain evidence="3">ACCC05744</strain>
    </source>
</reference>
<evidence type="ECO:0000259" key="1">
    <source>
        <dbReference type="Pfam" id="PF13568"/>
    </source>
</evidence>
<sequence length="196" mass="21170">MKKSLLTLICLIFAVGITQAQLLPTFKLGIKGALGFSSLSSDGRFFNSDTKTGFQLGAWGRVGIAGFHVQPEAYYASKRVGVETDLNGGESGEATFKSFDVPLLLGTRIGLGPIGVRIQAGPVFSFAQDGKVNFTTATQWDRYKKTSTGLIGGIGADISKFTVDLRYEHGLTDLNESPDYNQKIRMWTIGVGFAFL</sequence>
<dbReference type="OrthoDB" id="753334at2"/>
<reference evidence="3" key="1">
    <citation type="submission" date="2014-04" db="EMBL/GenBank/DDBJ databases">
        <title>Whole-Genome optical mapping and complete genome sequence of Sphingobacterium deserti sp. nov., a new spaces isolated from desert in the west of China.</title>
        <authorList>
            <person name="Teng C."/>
            <person name="Zhou Z."/>
            <person name="Li X."/>
            <person name="Chen M."/>
            <person name="Lin M."/>
            <person name="Wang L."/>
            <person name="Su S."/>
            <person name="Zhang C."/>
            <person name="Zhang W."/>
        </authorList>
    </citation>
    <scope>NUCLEOTIDE SEQUENCE [LARGE SCALE GENOMIC DNA]</scope>
    <source>
        <strain evidence="3">ACCC05744</strain>
    </source>
</reference>